<dbReference type="NCBIfam" id="TIGR00182">
    <property type="entry name" value="plsX"/>
    <property type="match status" value="1"/>
</dbReference>
<dbReference type="PIRSF" id="PIRSF002465">
    <property type="entry name" value="Phsphlp_syn_PlsX"/>
    <property type="match status" value="1"/>
</dbReference>
<accession>A0A4Q7DFD0</accession>
<evidence type="ECO:0000256" key="3">
    <source>
        <dbReference type="ARBA" id="ARBA00022516"/>
    </source>
</evidence>
<comment type="caution">
    <text evidence="11">The sequence shown here is derived from an EMBL/GenBank/DDBJ whole genome shotgun (WGS) entry which is preliminary data.</text>
</comment>
<dbReference type="InterPro" id="IPR003664">
    <property type="entry name" value="FA_synthesis"/>
</dbReference>
<keyword evidence="11" id="KW-0012">Acyltransferase</keyword>
<name>A0A4Q7DFD0_9PROT</name>
<dbReference type="RefSeq" id="WP_130154482.1">
    <property type="nucleotide sequence ID" value="NZ_SCFB01000015.1"/>
</dbReference>
<sequence length="345" mass="36155">MTTILALDAMGGDVGPKVVVEGAAIALSQSQGPLSFLLFGDGPLIEAQLDKFPGLRKYSTIVHTDVLITNDTKPSTAVRMGRKSNLGMAVDAVAKGQAHAVVSAGNTGAYMALSKILLKTLKGIDRPAIPAVLPTIKGKTVVLDLGANIDCSAESLVQFALMGEAFSREILKLAHPTVGLLNIGSEDLKGNATVQKAAQLLKDIEDFNFSGFVEGNDITAGTTDVVVTDGFSGNVALKSIEGAAHLIKHLLEQALSSSWLGKLGYLIARSSFKQFKGRIDPRLYNGAVFLGLRHIAVKSHGGTDTIGFANAIGVAIQMVQSNLVDKIEQRLNLGASLQSVGPENA</sequence>
<reference evidence="11 12" key="1">
    <citation type="submission" date="2018-10" db="EMBL/GenBank/DDBJ databases">
        <title>An updated phylogeny of the Alphaproteobacteria reveals that the parasitic Rickettsiales and Holosporales have independent origins.</title>
        <authorList>
            <person name="Munoz-Gomez S.A."/>
            <person name="Hess S."/>
            <person name="Burger G."/>
            <person name="Lang B.F."/>
            <person name="Susko E."/>
            <person name="Slamovits C.H."/>
            <person name="Roger A.J."/>
        </authorList>
    </citation>
    <scope>NUCLEOTIDE SEQUENCE [LARGE SCALE GENOMIC DNA]</scope>
    <source>
        <strain evidence="11">HOLO01</strain>
    </source>
</reference>
<dbReference type="GO" id="GO:0008654">
    <property type="term" value="P:phospholipid biosynthetic process"/>
    <property type="evidence" value="ECO:0007669"/>
    <property type="project" value="UniProtKB-KW"/>
</dbReference>
<keyword evidence="12" id="KW-1185">Reference proteome</keyword>
<comment type="pathway">
    <text evidence="10">Lipid metabolism; phospholipid metabolism.</text>
</comment>
<comment type="function">
    <text evidence="10">Catalyzes the reversible formation of acyl-phosphate (acyl-PO(4)) from acyl-[acyl-carrier-protein] (acyl-ACP). This enzyme utilizes acyl-ACP as fatty acyl donor, but not acyl-CoA.</text>
</comment>
<keyword evidence="2 10" id="KW-0963">Cytoplasm</keyword>
<dbReference type="Gene3D" id="3.40.718.10">
    <property type="entry name" value="Isopropylmalate Dehydrogenase"/>
    <property type="match status" value="1"/>
</dbReference>
<comment type="similarity">
    <text evidence="10">Belongs to the PlsX family.</text>
</comment>
<evidence type="ECO:0000256" key="10">
    <source>
        <dbReference type="HAMAP-Rule" id="MF_00019"/>
    </source>
</evidence>
<protein>
    <recommendedName>
        <fullName evidence="8 10">Phosphate acyltransferase</fullName>
        <ecNumber evidence="8 10">2.3.1.274</ecNumber>
    </recommendedName>
    <alternativeName>
        <fullName evidence="10">Acyl-ACP phosphotransacylase</fullName>
    </alternativeName>
    <alternativeName>
        <fullName evidence="10">Acyl-[acyl-carrier-protein]--phosphate acyltransferase</fullName>
    </alternativeName>
    <alternativeName>
        <fullName evidence="10">Phosphate-acyl-ACP acyltransferase</fullName>
    </alternativeName>
</protein>
<evidence type="ECO:0000256" key="5">
    <source>
        <dbReference type="ARBA" id="ARBA00023098"/>
    </source>
</evidence>
<evidence type="ECO:0000313" key="12">
    <source>
        <dbReference type="Proteomes" id="UP000293550"/>
    </source>
</evidence>
<dbReference type="GO" id="GO:0006633">
    <property type="term" value="P:fatty acid biosynthetic process"/>
    <property type="evidence" value="ECO:0007669"/>
    <property type="project" value="UniProtKB-UniRule"/>
</dbReference>
<organism evidence="11 12">
    <name type="scientific">Candidatus Finniella inopinata</name>
    <dbReference type="NCBI Taxonomy" id="1696036"/>
    <lineage>
        <taxon>Bacteria</taxon>
        <taxon>Pseudomonadati</taxon>
        <taxon>Pseudomonadota</taxon>
        <taxon>Alphaproteobacteria</taxon>
        <taxon>Holosporales</taxon>
        <taxon>Candidatus Paracaedibacteraceae</taxon>
        <taxon>Candidatus Finniella</taxon>
    </lineage>
</organism>
<comment type="subunit">
    <text evidence="9 10">Homodimer. Probably interacts with PlsY.</text>
</comment>
<evidence type="ECO:0000313" key="11">
    <source>
        <dbReference type="EMBL" id="RZI45342.1"/>
    </source>
</evidence>
<dbReference type="UniPathway" id="UPA00085"/>
<dbReference type="EMBL" id="SCFB01000015">
    <property type="protein sequence ID" value="RZI45342.1"/>
    <property type="molecule type" value="Genomic_DNA"/>
</dbReference>
<evidence type="ECO:0000256" key="2">
    <source>
        <dbReference type="ARBA" id="ARBA00022490"/>
    </source>
</evidence>
<gene>
    <name evidence="10 11" type="primary">plsX</name>
    <name evidence="11" type="ORF">EQU50_07365</name>
</gene>
<comment type="catalytic activity">
    <reaction evidence="1 10">
        <text>a fatty acyl-[ACP] + phosphate = an acyl phosphate + holo-[ACP]</text>
        <dbReference type="Rhea" id="RHEA:42292"/>
        <dbReference type="Rhea" id="RHEA-COMP:9685"/>
        <dbReference type="Rhea" id="RHEA-COMP:14125"/>
        <dbReference type="ChEBI" id="CHEBI:43474"/>
        <dbReference type="ChEBI" id="CHEBI:59918"/>
        <dbReference type="ChEBI" id="CHEBI:64479"/>
        <dbReference type="ChEBI" id="CHEBI:138651"/>
        <dbReference type="EC" id="2.3.1.274"/>
    </reaction>
</comment>
<evidence type="ECO:0000256" key="7">
    <source>
        <dbReference type="ARBA" id="ARBA00023264"/>
    </source>
</evidence>
<dbReference type="PANTHER" id="PTHR30100">
    <property type="entry name" value="FATTY ACID/PHOSPHOLIPID SYNTHESIS PROTEIN PLSX"/>
    <property type="match status" value="1"/>
</dbReference>
<dbReference type="InterPro" id="IPR012281">
    <property type="entry name" value="Phospholipid_synth_PlsX-like"/>
</dbReference>
<keyword evidence="7 10" id="KW-1208">Phospholipid metabolism</keyword>
<evidence type="ECO:0000256" key="1">
    <source>
        <dbReference type="ARBA" id="ARBA00001232"/>
    </source>
</evidence>
<dbReference type="HAMAP" id="MF_00019">
    <property type="entry name" value="PlsX"/>
    <property type="match status" value="1"/>
</dbReference>
<dbReference type="OrthoDB" id="9806408at2"/>
<comment type="subcellular location">
    <subcellularLocation>
        <location evidence="10">Cytoplasm</location>
    </subcellularLocation>
    <text evidence="10">Associated with the membrane possibly through PlsY.</text>
</comment>
<dbReference type="PANTHER" id="PTHR30100:SF1">
    <property type="entry name" value="PHOSPHATE ACYLTRANSFERASE"/>
    <property type="match status" value="1"/>
</dbReference>
<evidence type="ECO:0000256" key="9">
    <source>
        <dbReference type="ARBA" id="ARBA00046608"/>
    </source>
</evidence>
<evidence type="ECO:0000256" key="8">
    <source>
        <dbReference type="ARBA" id="ARBA00024069"/>
    </source>
</evidence>
<dbReference type="SUPFAM" id="SSF53659">
    <property type="entry name" value="Isocitrate/Isopropylmalate dehydrogenase-like"/>
    <property type="match status" value="1"/>
</dbReference>
<evidence type="ECO:0000256" key="6">
    <source>
        <dbReference type="ARBA" id="ARBA00023209"/>
    </source>
</evidence>
<dbReference type="AlphaFoldDB" id="A0A4Q7DFD0"/>
<dbReference type="Proteomes" id="UP000293550">
    <property type="component" value="Unassembled WGS sequence"/>
</dbReference>
<keyword evidence="4 10" id="KW-0808">Transferase</keyword>
<dbReference type="GO" id="GO:0005737">
    <property type="term" value="C:cytoplasm"/>
    <property type="evidence" value="ECO:0007669"/>
    <property type="project" value="UniProtKB-SubCell"/>
</dbReference>
<keyword evidence="5 10" id="KW-0443">Lipid metabolism</keyword>
<dbReference type="Pfam" id="PF02504">
    <property type="entry name" value="FA_synthesis"/>
    <property type="match status" value="1"/>
</dbReference>
<evidence type="ECO:0000256" key="4">
    <source>
        <dbReference type="ARBA" id="ARBA00022679"/>
    </source>
</evidence>
<dbReference type="GO" id="GO:0043811">
    <property type="term" value="F:phosphate:acyl-[acyl carrier protein] acyltransferase activity"/>
    <property type="evidence" value="ECO:0007669"/>
    <property type="project" value="UniProtKB-UniRule"/>
</dbReference>
<keyword evidence="6 10" id="KW-0594">Phospholipid biosynthesis</keyword>
<proteinExistence type="inferred from homology"/>
<dbReference type="EC" id="2.3.1.274" evidence="8 10"/>
<keyword evidence="3 10" id="KW-0444">Lipid biosynthesis</keyword>